<protein>
    <submittedName>
        <fullName evidence="1">Uncharacterized protein</fullName>
    </submittedName>
</protein>
<proteinExistence type="predicted"/>
<reference evidence="1 2" key="2">
    <citation type="journal article" date="2022" name="Mol. Ecol. Resour.">
        <title>The genomes of chicory, endive, great burdock and yacon provide insights into Asteraceae paleo-polyploidization history and plant inulin production.</title>
        <authorList>
            <person name="Fan W."/>
            <person name="Wang S."/>
            <person name="Wang H."/>
            <person name="Wang A."/>
            <person name="Jiang F."/>
            <person name="Liu H."/>
            <person name="Zhao H."/>
            <person name="Xu D."/>
            <person name="Zhang Y."/>
        </authorList>
    </citation>
    <scope>NUCLEOTIDE SEQUENCE [LARGE SCALE GENOMIC DNA]</scope>
    <source>
        <strain evidence="2">cv. Punajuju</strain>
        <tissue evidence="1">Leaves</tissue>
    </source>
</reference>
<organism evidence="1 2">
    <name type="scientific">Cichorium intybus</name>
    <name type="common">Chicory</name>
    <dbReference type="NCBI Taxonomy" id="13427"/>
    <lineage>
        <taxon>Eukaryota</taxon>
        <taxon>Viridiplantae</taxon>
        <taxon>Streptophyta</taxon>
        <taxon>Embryophyta</taxon>
        <taxon>Tracheophyta</taxon>
        <taxon>Spermatophyta</taxon>
        <taxon>Magnoliopsida</taxon>
        <taxon>eudicotyledons</taxon>
        <taxon>Gunneridae</taxon>
        <taxon>Pentapetalae</taxon>
        <taxon>asterids</taxon>
        <taxon>campanulids</taxon>
        <taxon>Asterales</taxon>
        <taxon>Asteraceae</taxon>
        <taxon>Cichorioideae</taxon>
        <taxon>Cichorieae</taxon>
        <taxon>Cichoriinae</taxon>
        <taxon>Cichorium</taxon>
    </lineage>
</organism>
<name>A0ACB9DRC9_CICIN</name>
<comment type="caution">
    <text evidence="1">The sequence shown here is derived from an EMBL/GenBank/DDBJ whole genome shotgun (WGS) entry which is preliminary data.</text>
</comment>
<sequence>MASTTISNLFFSFLIVLVYSTAAAPPPPSTVCQYTPYPSVCQTSLPINNSTATVYDYGRFSIRKAISAATKFSNLIDKYLRNSATLSTGAIRALQDCKYLAGVNLEFLSSSYQTVNATQTALSDTKSEDTQTMLSAILTNTETCIDGLQANAASWSSKNGIVAPIENDNKLYSVSLSLFNKGWGSKNKKFGFSNKKHSGFKNGRLPPFKMSEKSKAILETVGRRKLLQTGGVGNQVVVSNIVVVSQDGSGNFTTITDAINFAPNNSASSAGYFVVYVKAGVYEEYVNIPSKKKYLMMIGDGINQTVITGNHSVVDGWTTFNSATFIVVASNFVAVNITIRNTAGAIKHQAVALRNGADLSTFYSCSFEGYQDTLYTHSLRQFYRECDIYGTVDFIFGNAAAVFQNCNLYPRLPMAGQFNAITAQGRTDPGQNTGTSIQKCNIRAAPDLASSNSSTLTYLGRPWKEYSRTVYMQSFMDTLITPKGWSVWSGDFALNTSYYAEFNNSGPGSDTSQRVTWLGYHIINATDAVNFTVSAFISGDQFLPQTGVPFDGGL</sequence>
<accession>A0ACB9DRC9</accession>
<reference evidence="2" key="1">
    <citation type="journal article" date="2022" name="Mol. Ecol. Resour.">
        <title>The genomes of chicory, endive, great burdock and yacon provide insights into Asteraceae palaeo-polyploidization history and plant inulin production.</title>
        <authorList>
            <person name="Fan W."/>
            <person name="Wang S."/>
            <person name="Wang H."/>
            <person name="Wang A."/>
            <person name="Jiang F."/>
            <person name="Liu H."/>
            <person name="Zhao H."/>
            <person name="Xu D."/>
            <person name="Zhang Y."/>
        </authorList>
    </citation>
    <scope>NUCLEOTIDE SEQUENCE [LARGE SCALE GENOMIC DNA]</scope>
    <source>
        <strain evidence="2">cv. Punajuju</strain>
    </source>
</reference>
<evidence type="ECO:0000313" key="1">
    <source>
        <dbReference type="EMBL" id="KAI3749209.1"/>
    </source>
</evidence>
<gene>
    <name evidence="1" type="ORF">L2E82_19816</name>
</gene>
<dbReference type="Proteomes" id="UP001055811">
    <property type="component" value="Linkage Group LG04"/>
</dbReference>
<keyword evidence="2" id="KW-1185">Reference proteome</keyword>
<evidence type="ECO:0000313" key="2">
    <source>
        <dbReference type="Proteomes" id="UP001055811"/>
    </source>
</evidence>
<dbReference type="EMBL" id="CM042012">
    <property type="protein sequence ID" value="KAI3749209.1"/>
    <property type="molecule type" value="Genomic_DNA"/>
</dbReference>